<dbReference type="GO" id="GO:0004843">
    <property type="term" value="F:cysteine-type deubiquitinase activity"/>
    <property type="evidence" value="ECO:0007669"/>
    <property type="project" value="UniProtKB-UniRule"/>
</dbReference>
<dbReference type="GO" id="GO:0005634">
    <property type="term" value="C:nucleus"/>
    <property type="evidence" value="ECO:0007669"/>
    <property type="project" value="TreeGrafter"/>
</dbReference>
<dbReference type="Pfam" id="PF00443">
    <property type="entry name" value="UCH"/>
    <property type="match status" value="1"/>
</dbReference>
<dbReference type="InterPro" id="IPR001394">
    <property type="entry name" value="Peptidase_C19_UCH"/>
</dbReference>
<comment type="caution">
    <text evidence="11">The sequence shown here is derived from an EMBL/GenBank/DDBJ whole genome shotgun (WGS) entry which is preliminary data.</text>
</comment>
<evidence type="ECO:0000256" key="7">
    <source>
        <dbReference type="ARBA" id="ARBA00037450"/>
    </source>
</evidence>
<evidence type="ECO:0000256" key="8">
    <source>
        <dbReference type="RuleBase" id="RU366025"/>
    </source>
</evidence>
<accession>A0A314Y8P0</accession>
<gene>
    <name evidence="11" type="ORF">Pyn_30655</name>
</gene>
<proteinExistence type="inferred from homology"/>
<feature type="region of interest" description="Disordered" evidence="9">
    <location>
        <begin position="670"/>
        <end position="712"/>
    </location>
</feature>
<dbReference type="PROSITE" id="PS50235">
    <property type="entry name" value="USP_3"/>
    <property type="match status" value="1"/>
</dbReference>
<evidence type="ECO:0000256" key="3">
    <source>
        <dbReference type="ARBA" id="ARBA00022670"/>
    </source>
</evidence>
<dbReference type="PANTHER" id="PTHR24006:SF747">
    <property type="entry name" value="UBIQUITIN CARBOXYL-TERMINAL HYDROLASE 20"/>
    <property type="match status" value="1"/>
</dbReference>
<comment type="similarity">
    <text evidence="2 8">Belongs to the peptidase C19 family.</text>
</comment>
<keyword evidence="3 8" id="KW-0645">Protease</keyword>
<name>A0A314Y8P0_PRUYE</name>
<feature type="region of interest" description="Disordered" evidence="9">
    <location>
        <begin position="35"/>
        <end position="120"/>
    </location>
</feature>
<dbReference type="PROSITE" id="PS00973">
    <property type="entry name" value="USP_2"/>
    <property type="match status" value="1"/>
</dbReference>
<evidence type="ECO:0000259" key="10">
    <source>
        <dbReference type="PROSITE" id="PS50235"/>
    </source>
</evidence>
<evidence type="ECO:0000313" key="11">
    <source>
        <dbReference type="EMBL" id="PQQ01051.1"/>
    </source>
</evidence>
<dbReference type="PROSITE" id="PS00972">
    <property type="entry name" value="USP_1"/>
    <property type="match status" value="1"/>
</dbReference>
<dbReference type="InterPro" id="IPR038765">
    <property type="entry name" value="Papain-like_cys_pep_sf"/>
</dbReference>
<feature type="compositionally biased region" description="Polar residues" evidence="9">
    <location>
        <begin position="58"/>
        <end position="71"/>
    </location>
</feature>
<dbReference type="STRING" id="2094558.A0A314Y8P0"/>
<feature type="domain" description="USP" evidence="10">
    <location>
        <begin position="148"/>
        <end position="437"/>
    </location>
</feature>
<dbReference type="InterPro" id="IPR050164">
    <property type="entry name" value="Peptidase_C19"/>
</dbReference>
<evidence type="ECO:0000256" key="6">
    <source>
        <dbReference type="ARBA" id="ARBA00022807"/>
    </source>
</evidence>
<evidence type="ECO:0000256" key="4">
    <source>
        <dbReference type="ARBA" id="ARBA00022786"/>
    </source>
</evidence>
<reference evidence="11 12" key="1">
    <citation type="submission" date="2018-02" db="EMBL/GenBank/DDBJ databases">
        <title>Draft genome of wild Prunus yedoensis var. nudiflora.</title>
        <authorList>
            <person name="Baek S."/>
            <person name="Kim J.-H."/>
            <person name="Choi K."/>
            <person name="Kim G.-B."/>
            <person name="Cho A."/>
            <person name="Jang H."/>
            <person name="Shin C.-H."/>
            <person name="Yu H.-J."/>
            <person name="Mun J.-H."/>
        </authorList>
    </citation>
    <scope>NUCLEOTIDE SEQUENCE [LARGE SCALE GENOMIC DNA]</scope>
    <source>
        <strain evidence="12">cv. Jeju island</strain>
        <tissue evidence="11">Leaf</tissue>
    </source>
</reference>
<dbReference type="AlphaFoldDB" id="A0A314Y8P0"/>
<evidence type="ECO:0000256" key="2">
    <source>
        <dbReference type="ARBA" id="ARBA00009085"/>
    </source>
</evidence>
<evidence type="ECO:0000256" key="5">
    <source>
        <dbReference type="ARBA" id="ARBA00022801"/>
    </source>
</evidence>
<dbReference type="Proteomes" id="UP000250321">
    <property type="component" value="Unassembled WGS sequence"/>
</dbReference>
<evidence type="ECO:0000256" key="1">
    <source>
        <dbReference type="ARBA" id="ARBA00000707"/>
    </source>
</evidence>
<comment type="function">
    <text evidence="7 8">Recognizes and hydrolyzes the peptide bond at the C-terminal Gly of ubiquitin. Involved in the processing of poly-ubiquitin precursors as well as that of ubiquitinated proteins.</text>
</comment>
<sequence>MGNSASPALMPALAETLDGSSPFLQKEAVDDHALVSIAENANGSSPSSPLKALDDMSSDSSLPNPTGSSPSVEGGQEDEPSPPSPLKIVGNDLSNYESDPHSESSGPSRWSSSAPSWSSRWSLNSTKESVIARIPSFQYAKKPSMVGAGLANLGNTCFMNAILQCFTHTVPLVEGLRSCNHSMPCDRGSEGFCVLCALHDHVDLSVASSGRVISPWKLVENLNHFSSFFQRYQQEDAHEFLQCFLDKLEKSCLDSLEKESPSAQDNNLVERVFGGRLLSKLRCCNCGHCSDTYEPLIDLSLEIEDVETLPRALESFTKIELSMTWRQSLHAPPVAAFHLKRFKTDGSLVEKIEKHVEFPLELDLKPYTSGSDSNVELKYELYAIVEHVGFSSTSGHYFCFIRSSPDTWHRLDDSKVTRVQEEFVLSQEAYILFYARQGTPWFSSIVESLKPCLDPAMTSTSPKSVLENVESASILSPSINNVDCCAANEPGDAHERITLSLPRARCEVVEVIDTRDAADGCSKETKDSAAVIDASTPGRASNFFDGKSHNNENICSTSSLGGNRCHKRSAKVYLHPMTPPRSPSPDLPSFESPEPIYCVPRDHSKSVDNVACKRSLNNIIRSDHLKSADTALCKRPSNNDVDDSKRIEAFRYLSKKSLTRDRGSQLLAAMVGPQSEGSSNKRRKRVGASPCKKVSPPGGSHKSIRPVAAALR</sequence>
<dbReference type="InterPro" id="IPR018200">
    <property type="entry name" value="USP_CS"/>
</dbReference>
<dbReference type="SUPFAM" id="SSF54001">
    <property type="entry name" value="Cysteine proteinases"/>
    <property type="match status" value="1"/>
</dbReference>
<dbReference type="PANTHER" id="PTHR24006">
    <property type="entry name" value="UBIQUITIN CARBOXYL-TERMINAL HYDROLASE"/>
    <property type="match status" value="1"/>
</dbReference>
<dbReference type="Gene3D" id="3.90.70.10">
    <property type="entry name" value="Cysteine proteinases"/>
    <property type="match status" value="1"/>
</dbReference>
<dbReference type="EMBL" id="PJQY01001612">
    <property type="protein sequence ID" value="PQQ01051.1"/>
    <property type="molecule type" value="Genomic_DNA"/>
</dbReference>
<evidence type="ECO:0000256" key="9">
    <source>
        <dbReference type="SAM" id="MobiDB-lite"/>
    </source>
</evidence>
<dbReference type="EC" id="3.4.19.12" evidence="8"/>
<dbReference type="GO" id="GO:0005829">
    <property type="term" value="C:cytosol"/>
    <property type="evidence" value="ECO:0007669"/>
    <property type="project" value="TreeGrafter"/>
</dbReference>
<dbReference type="GO" id="GO:0016579">
    <property type="term" value="P:protein deubiquitination"/>
    <property type="evidence" value="ECO:0007669"/>
    <property type="project" value="InterPro"/>
</dbReference>
<dbReference type="FunFam" id="3.90.70.10:FF:000116">
    <property type="entry name" value="Ubiquitin carboxyl-terminal hydrolase 20"/>
    <property type="match status" value="1"/>
</dbReference>
<feature type="compositionally biased region" description="Low complexity" evidence="9">
    <location>
        <begin position="103"/>
        <end position="120"/>
    </location>
</feature>
<keyword evidence="4 8" id="KW-0833">Ubl conjugation pathway</keyword>
<feature type="compositionally biased region" description="Polar residues" evidence="9">
    <location>
        <begin position="39"/>
        <end position="48"/>
    </location>
</feature>
<dbReference type="GO" id="GO:0006508">
    <property type="term" value="P:proteolysis"/>
    <property type="evidence" value="ECO:0007669"/>
    <property type="project" value="UniProtKB-KW"/>
</dbReference>
<keyword evidence="12" id="KW-1185">Reference proteome</keyword>
<dbReference type="OrthoDB" id="420187at2759"/>
<organism evidence="11 12">
    <name type="scientific">Prunus yedoensis var. nudiflora</name>
    <dbReference type="NCBI Taxonomy" id="2094558"/>
    <lineage>
        <taxon>Eukaryota</taxon>
        <taxon>Viridiplantae</taxon>
        <taxon>Streptophyta</taxon>
        <taxon>Embryophyta</taxon>
        <taxon>Tracheophyta</taxon>
        <taxon>Spermatophyta</taxon>
        <taxon>Magnoliopsida</taxon>
        <taxon>eudicotyledons</taxon>
        <taxon>Gunneridae</taxon>
        <taxon>Pentapetalae</taxon>
        <taxon>rosids</taxon>
        <taxon>fabids</taxon>
        <taxon>Rosales</taxon>
        <taxon>Rosaceae</taxon>
        <taxon>Amygdaloideae</taxon>
        <taxon>Amygdaleae</taxon>
        <taxon>Prunus</taxon>
    </lineage>
</organism>
<comment type="catalytic activity">
    <reaction evidence="1 8">
        <text>Thiol-dependent hydrolysis of ester, thioester, amide, peptide and isopeptide bonds formed by the C-terminal Gly of ubiquitin (a 76-residue protein attached to proteins as an intracellular targeting signal).</text>
        <dbReference type="EC" id="3.4.19.12"/>
    </reaction>
</comment>
<keyword evidence="5 8" id="KW-0378">Hydrolase</keyword>
<dbReference type="InterPro" id="IPR028889">
    <property type="entry name" value="USP"/>
</dbReference>
<keyword evidence="6 8" id="KW-0788">Thiol protease</keyword>
<protein>
    <recommendedName>
        <fullName evidence="8">Ubiquitin carboxyl-terminal hydrolase</fullName>
        <ecNumber evidence="8">3.4.19.12</ecNumber>
    </recommendedName>
</protein>
<evidence type="ECO:0000313" key="12">
    <source>
        <dbReference type="Proteomes" id="UP000250321"/>
    </source>
</evidence>